<dbReference type="OrthoDB" id="5244050at2759"/>
<feature type="compositionally biased region" description="Polar residues" evidence="1">
    <location>
        <begin position="860"/>
        <end position="872"/>
    </location>
</feature>
<feature type="compositionally biased region" description="Basic and acidic residues" evidence="1">
    <location>
        <begin position="421"/>
        <end position="431"/>
    </location>
</feature>
<feature type="region of interest" description="Disordered" evidence="1">
    <location>
        <begin position="90"/>
        <end position="115"/>
    </location>
</feature>
<feature type="compositionally biased region" description="Acidic residues" evidence="1">
    <location>
        <begin position="745"/>
        <end position="755"/>
    </location>
</feature>
<dbReference type="GeneID" id="54475997"/>
<feature type="region of interest" description="Disordered" evidence="1">
    <location>
        <begin position="724"/>
        <end position="759"/>
    </location>
</feature>
<sequence length="1038" mass="112365">MRLPSRHAPVEEITTNPPDTRRPERSGVPLKAQKLLGEKGQGGFNIEESIIISGNNARATSGIIAPPKAQRLLGERVGIGYADTAALARARDGAKNSRRGLDHISEDDSDTASGTVRSTEYLAPSSSASTGLTAVSPHHLMQQPSIESLSRHHYDSSQQPLHVSQQTSESSVRDMALRKPPLFDPIYGSSSDSTLLTPSILPAGTRRPLASRTPSDEIYGQRRTGMRSLLPQRKLTGRAASTSKSPRTPPSPAGFSEYFPEEPVRMRVLRKGSHFRVEPRARSNLSGRAPVNDAPRTSKRDSFDSPKTNIYRPPKGIKNWFDGLNISSDDDEPEPVELPAGEVPPKDPKLPQQPLPSVFSLYAPQSRFQELPASYRETPPHLKASNYPLSRTSKDTARDRKGSKDSAGSLVDGSVSSGALDGRKRSGESRLARSRLGAESVLSLSSGSEQDSRQTLAKVDSTGSDALRDTKVPSAELPRPQGHASDPAQSTSLEHSSSDTKIDPANGCSSSQASDPFRDGQSSQTATPQMTVRSSGSALSPSSSAIRRNIAALVGSRQYEASTQISYDRDGLESGEEETCSSVPTDASRLMAVTEEEMMLLELMRQKRAAMQKMSFAKGYRLARRDHEQQHHGHGEDAPHNPALLVFKQQVGRRTGGRTLSKTESLIREELQQRKRMSALRREEVDKAFKMGRFLQMDGLNGDRNSKMDRFLVAAPGLGNEFAGRPISGTEIETDSRYDDHEETLSEFDEEEDGDLDGRRESEGYLYSEAPPEHAGRPKPVTSRETAGAGISALPAIPSVSPMQKLTDQVLGLRTERTVHEAGVAAQRPSNGHEGNVRSDTEAETTGGETTDDEVHRRSGGQNLEALQTYSEEQAAEYGSRSKIDSPDTPVATTWARPTSLKHPRPQRQPPVLDFTPLELQHLQGASPSIADSRPSSLMPTFESDVPLGLNPNAPKVLDAVAASARGDNASQSEAPEPLKSHPPGADATAPTLNTIQKQPVRITSMASITSAGEDVLAAWAELGGGSDALGYRRKKNR</sequence>
<dbReference type="Proteomes" id="UP000799767">
    <property type="component" value="Unassembled WGS sequence"/>
</dbReference>
<dbReference type="AlphaFoldDB" id="A0A6A6PF23"/>
<feature type="compositionally biased region" description="Polar residues" evidence="1">
    <location>
        <begin position="156"/>
        <end position="170"/>
    </location>
</feature>
<evidence type="ECO:0000256" key="1">
    <source>
        <dbReference type="SAM" id="MobiDB-lite"/>
    </source>
</evidence>
<feature type="compositionally biased region" description="Polar residues" evidence="1">
    <location>
        <begin position="442"/>
        <end position="455"/>
    </location>
</feature>
<name>A0A6A6PF23_9PEZI</name>
<feature type="region of interest" description="Disordered" evidence="1">
    <location>
        <begin position="822"/>
        <end position="912"/>
    </location>
</feature>
<gene>
    <name evidence="2" type="ORF">BDY17DRAFT_306124</name>
</gene>
<evidence type="ECO:0000313" key="3">
    <source>
        <dbReference type="Proteomes" id="UP000799767"/>
    </source>
</evidence>
<organism evidence="2 3">
    <name type="scientific">Neohortaea acidophila</name>
    <dbReference type="NCBI Taxonomy" id="245834"/>
    <lineage>
        <taxon>Eukaryota</taxon>
        <taxon>Fungi</taxon>
        <taxon>Dikarya</taxon>
        <taxon>Ascomycota</taxon>
        <taxon>Pezizomycotina</taxon>
        <taxon>Dothideomycetes</taxon>
        <taxon>Dothideomycetidae</taxon>
        <taxon>Mycosphaerellales</taxon>
        <taxon>Teratosphaeriaceae</taxon>
        <taxon>Neohortaea</taxon>
    </lineage>
</organism>
<feature type="compositionally biased region" description="Basic and acidic residues" evidence="1">
    <location>
        <begin position="734"/>
        <end position="744"/>
    </location>
</feature>
<dbReference type="RefSeq" id="XP_033585112.1">
    <property type="nucleotide sequence ID" value="XM_033734995.1"/>
</dbReference>
<feature type="compositionally biased region" description="Low complexity" evidence="1">
    <location>
        <begin position="534"/>
        <end position="543"/>
    </location>
</feature>
<feature type="region of interest" description="Disordered" evidence="1">
    <location>
        <begin position="1"/>
        <end position="28"/>
    </location>
</feature>
<feature type="compositionally biased region" description="Basic and acidic residues" evidence="1">
    <location>
        <begin position="90"/>
        <end position="106"/>
    </location>
</feature>
<dbReference type="EMBL" id="MU001644">
    <property type="protein sequence ID" value="KAF2478542.1"/>
    <property type="molecule type" value="Genomic_DNA"/>
</dbReference>
<feature type="region of interest" description="Disordered" evidence="1">
    <location>
        <begin position="767"/>
        <end position="786"/>
    </location>
</feature>
<feature type="compositionally biased region" description="Polar residues" evidence="1">
    <location>
        <begin position="507"/>
        <end position="533"/>
    </location>
</feature>
<feature type="compositionally biased region" description="Basic and acidic residues" evidence="1">
    <location>
        <begin position="392"/>
        <end position="404"/>
    </location>
</feature>
<reference evidence="2" key="1">
    <citation type="journal article" date="2020" name="Stud. Mycol.">
        <title>101 Dothideomycetes genomes: a test case for predicting lifestyles and emergence of pathogens.</title>
        <authorList>
            <person name="Haridas S."/>
            <person name="Albert R."/>
            <person name="Binder M."/>
            <person name="Bloem J."/>
            <person name="Labutti K."/>
            <person name="Salamov A."/>
            <person name="Andreopoulos B."/>
            <person name="Baker S."/>
            <person name="Barry K."/>
            <person name="Bills G."/>
            <person name="Bluhm B."/>
            <person name="Cannon C."/>
            <person name="Castanera R."/>
            <person name="Culley D."/>
            <person name="Daum C."/>
            <person name="Ezra D."/>
            <person name="Gonzalez J."/>
            <person name="Henrissat B."/>
            <person name="Kuo A."/>
            <person name="Liang C."/>
            <person name="Lipzen A."/>
            <person name="Lutzoni F."/>
            <person name="Magnuson J."/>
            <person name="Mondo S."/>
            <person name="Nolan M."/>
            <person name="Ohm R."/>
            <person name="Pangilinan J."/>
            <person name="Park H.-J."/>
            <person name="Ramirez L."/>
            <person name="Alfaro M."/>
            <person name="Sun H."/>
            <person name="Tritt A."/>
            <person name="Yoshinaga Y."/>
            <person name="Zwiers L.-H."/>
            <person name="Turgeon B."/>
            <person name="Goodwin S."/>
            <person name="Spatafora J."/>
            <person name="Crous P."/>
            <person name="Grigoriev I."/>
        </authorList>
    </citation>
    <scope>NUCLEOTIDE SEQUENCE</scope>
    <source>
        <strain evidence="2">CBS 113389</strain>
    </source>
</reference>
<proteinExistence type="predicted"/>
<feature type="region of interest" description="Disordered" evidence="1">
    <location>
        <begin position="275"/>
        <end position="543"/>
    </location>
</feature>
<evidence type="ECO:0000313" key="2">
    <source>
        <dbReference type="EMBL" id="KAF2478542.1"/>
    </source>
</evidence>
<accession>A0A6A6PF23</accession>
<feature type="region of interest" description="Disordered" evidence="1">
    <location>
        <begin position="964"/>
        <end position="1000"/>
    </location>
</feature>
<keyword evidence="3" id="KW-1185">Reference proteome</keyword>
<feature type="region of interest" description="Disordered" evidence="1">
    <location>
        <begin position="144"/>
        <end position="258"/>
    </location>
</feature>
<feature type="compositionally biased region" description="Polar residues" evidence="1">
    <location>
        <begin position="188"/>
        <end position="197"/>
    </location>
</feature>
<protein>
    <submittedName>
        <fullName evidence="2">Uncharacterized protein</fullName>
    </submittedName>
</protein>